<evidence type="ECO:0000313" key="1">
    <source>
        <dbReference type="EMBL" id="KAJ7526377.1"/>
    </source>
</evidence>
<dbReference type="Proteomes" id="UP001162992">
    <property type="component" value="Chromosome 16"/>
</dbReference>
<sequence>MGAKKGRGAEGGVGHGGSRGRGASGLPKLLASPHKRARENAMALLVAWLSAQKTLTDMDVRKIWKGLFYCVWRTDKAVLQADLIERLASLLLRLDVKLSLQVFEGFLSAMSREWGGIDILRLDKFYLLISKVLVNVFKILNSQKWDEKCVKKFMTAMAERGFLASDHFPSQGVNLHLADSFWAELKPFLPIPQQAFGCLLEPFYSALVQASDKILLERVKESVFMPLLREASNVQSSTEKECLGSKLGVLALGEPLIERFFELASSTVAQGNRKILYKLYEESNKLQKRHVVTEGFVSSTEQLNLKDKPIVEGVDADAKRNPLMSKNKKRKVENASSSKKKHRVGSAAKALKEDICNVLTPSGAMTVQEDMHLSLSDKEQLANLEDCTLLTKKCIGKEKQASAELHSRKKTMKEEPDLENSSRPRSLEKQKSLVRNSGQKVLGNRMEVTASNGHLDQSICRSNGSDLKSANGDLGECKEAIEAGDGMDAADPVVSNLSKRFNFSASDGPEGSPSVSFRAFSQLVPSPRNTGSKKRKKTESEKRSCGSDKEDEASRLSPFVGEDKQEMNGKKVRKVRFSLENNLVWKPKGPLPPKSLRLPPSSTPRGSALKKGVPPGPVRSIVTPKKLMKKVSLRKLFSDSSVISPWILSCKRGPLFMKRLNSL</sequence>
<dbReference type="EMBL" id="CM055107">
    <property type="protein sequence ID" value="KAJ7526377.1"/>
    <property type="molecule type" value="Genomic_DNA"/>
</dbReference>
<name>A0ACC2B9C5_DIPCM</name>
<evidence type="ECO:0000313" key="2">
    <source>
        <dbReference type="Proteomes" id="UP001162992"/>
    </source>
</evidence>
<comment type="caution">
    <text evidence="1">The sequence shown here is derived from an EMBL/GenBank/DDBJ whole genome shotgun (WGS) entry which is preliminary data.</text>
</comment>
<proteinExistence type="predicted"/>
<accession>A0ACC2B9C5</accession>
<keyword evidence="2" id="KW-1185">Reference proteome</keyword>
<gene>
    <name evidence="1" type="ORF">O6H91_16G004200</name>
</gene>
<reference evidence="2" key="1">
    <citation type="journal article" date="2024" name="Proc. Natl. Acad. Sci. U.S.A.">
        <title>Extraordinary preservation of gene collinearity over three hundred million years revealed in homosporous lycophytes.</title>
        <authorList>
            <person name="Li C."/>
            <person name="Wickell D."/>
            <person name="Kuo L.Y."/>
            <person name="Chen X."/>
            <person name="Nie B."/>
            <person name="Liao X."/>
            <person name="Peng D."/>
            <person name="Ji J."/>
            <person name="Jenkins J."/>
            <person name="Williams M."/>
            <person name="Shu S."/>
            <person name="Plott C."/>
            <person name="Barry K."/>
            <person name="Rajasekar S."/>
            <person name="Grimwood J."/>
            <person name="Han X."/>
            <person name="Sun S."/>
            <person name="Hou Z."/>
            <person name="He W."/>
            <person name="Dai G."/>
            <person name="Sun C."/>
            <person name="Schmutz J."/>
            <person name="Leebens-Mack J.H."/>
            <person name="Li F.W."/>
            <person name="Wang L."/>
        </authorList>
    </citation>
    <scope>NUCLEOTIDE SEQUENCE [LARGE SCALE GENOMIC DNA]</scope>
    <source>
        <strain evidence="2">cv. PW_Plant_1</strain>
    </source>
</reference>
<protein>
    <submittedName>
        <fullName evidence="1">Uncharacterized protein</fullName>
    </submittedName>
</protein>
<organism evidence="1 2">
    <name type="scientific">Diphasiastrum complanatum</name>
    <name type="common">Issler's clubmoss</name>
    <name type="synonym">Lycopodium complanatum</name>
    <dbReference type="NCBI Taxonomy" id="34168"/>
    <lineage>
        <taxon>Eukaryota</taxon>
        <taxon>Viridiplantae</taxon>
        <taxon>Streptophyta</taxon>
        <taxon>Embryophyta</taxon>
        <taxon>Tracheophyta</taxon>
        <taxon>Lycopodiopsida</taxon>
        <taxon>Lycopodiales</taxon>
        <taxon>Lycopodiaceae</taxon>
        <taxon>Lycopodioideae</taxon>
        <taxon>Diphasiastrum</taxon>
    </lineage>
</organism>